<dbReference type="InterPro" id="IPR032877">
    <property type="entry name" value="Transposase_HTH"/>
</dbReference>
<dbReference type="AlphaFoldDB" id="A0A6P1DWW4"/>
<sequence length="416" mass="47798">MIDPEQFRHSIGLSDIAIERVVFDEGNVLKIYVTSTKKGCHCHCCGAWIEDFFALGEEISLRHLPMFGHQVFIVLRPERYGCPRCEDRPTTTQTLDWYTPRSRLTKAFEQEVLLTLINSTVEDVSRKQALGSDAIEGVLKRYVAEQVDWSRFTQLPIIGVDEIALKKGHRDFVTVVSARLADGQLTILAILADRTKATVKAFFKSIPKRLRATVELVCSDLYAGFLGAAKAVFGRRVAVCADRFHVAKLYRDGVESLRKKEMRRLKGELSKTEYESLKNVHWILRKSDADLSADERRIRRRVFEFSPKLHQAHALSEALTAIYEAPLTKGQGKRRLRAWIRRVTKRGLSCFNRFIKTLTTHLEIIANYFIERQTSGFVEGLNNKIKVLKRRGYGFTNRKRLFQRVYLDLHGYALFG</sequence>
<feature type="domain" description="Transposase IS204/IS1001/IS1096/IS1165 DDE" evidence="1">
    <location>
        <begin position="158"/>
        <end position="404"/>
    </location>
</feature>
<dbReference type="Proteomes" id="UP000471640">
    <property type="component" value="Unassembled WGS sequence"/>
</dbReference>
<reference evidence="4" key="1">
    <citation type="journal article" date="2020" name="Microbiol. Resour. Announc.">
        <title>Draft Genome Sequences of Thiorhodococcus mannitoliphagus and Thiorhodococcus minor, Purple Sulfur Photosynthetic Bacteria in the Gammaproteobacterial Family Chromatiaceae.</title>
        <authorList>
            <person name="Aviles F.A."/>
            <person name="Meyer T.E."/>
            <person name="Kyndt J.A."/>
        </authorList>
    </citation>
    <scope>NUCLEOTIDE SEQUENCE [LARGE SCALE GENOMIC DNA]</scope>
    <source>
        <strain evidence="4">DSM 18266</strain>
    </source>
</reference>
<dbReference type="Pfam" id="PF13542">
    <property type="entry name" value="HTH_Tnp_ISL3"/>
    <property type="match status" value="1"/>
</dbReference>
<comment type="caution">
    <text evidence="3">The sequence shown here is derived from an EMBL/GenBank/DDBJ whole genome shotgun (WGS) entry which is preliminary data.</text>
</comment>
<evidence type="ECO:0000313" key="3">
    <source>
        <dbReference type="EMBL" id="NEX21950.1"/>
    </source>
</evidence>
<gene>
    <name evidence="3" type="ORF">G3480_16830</name>
</gene>
<dbReference type="PANTHER" id="PTHR33498">
    <property type="entry name" value="TRANSPOSASE FOR INSERTION SEQUENCE ELEMENT IS1557"/>
    <property type="match status" value="1"/>
</dbReference>
<dbReference type="EMBL" id="JAAIJR010000076">
    <property type="protein sequence ID" value="NEX21950.1"/>
    <property type="molecule type" value="Genomic_DNA"/>
</dbReference>
<dbReference type="Pfam" id="PF01610">
    <property type="entry name" value="DDE_Tnp_ISL3"/>
    <property type="match status" value="1"/>
</dbReference>
<feature type="domain" description="Transposase IS204/IS1001/IS1096/IS1165 helix-turn-helix" evidence="2">
    <location>
        <begin position="94"/>
        <end position="143"/>
    </location>
</feature>
<proteinExistence type="predicted"/>
<reference evidence="3 4" key="2">
    <citation type="submission" date="2020-02" db="EMBL/GenBank/DDBJ databases">
        <title>Genome sequences of Thiorhodococcus mannitoliphagus and Thiorhodococcus minor, purple sulfur photosynthetic bacteria in the gammaproteobacterial family, Chromatiaceae.</title>
        <authorList>
            <person name="Aviles F.A."/>
            <person name="Meyer T.E."/>
            <person name="Kyndt J.A."/>
        </authorList>
    </citation>
    <scope>NUCLEOTIDE SEQUENCE [LARGE SCALE GENOMIC DNA]</scope>
    <source>
        <strain evidence="3 4">DSM 18266</strain>
    </source>
</reference>
<accession>A0A6P1DWW4</accession>
<evidence type="ECO:0000259" key="2">
    <source>
        <dbReference type="Pfam" id="PF13542"/>
    </source>
</evidence>
<dbReference type="RefSeq" id="WP_164655052.1">
    <property type="nucleotide sequence ID" value="NZ_JAAIJR010000076.1"/>
</dbReference>
<keyword evidence="4" id="KW-1185">Reference proteome</keyword>
<evidence type="ECO:0000313" key="4">
    <source>
        <dbReference type="Proteomes" id="UP000471640"/>
    </source>
</evidence>
<name>A0A6P1DWW4_9GAMM</name>
<dbReference type="NCBIfam" id="NF033550">
    <property type="entry name" value="transpos_ISL3"/>
    <property type="match status" value="1"/>
</dbReference>
<evidence type="ECO:0000259" key="1">
    <source>
        <dbReference type="Pfam" id="PF01610"/>
    </source>
</evidence>
<protein>
    <submittedName>
        <fullName evidence="3">ISL3 family transposase</fullName>
    </submittedName>
</protein>
<dbReference type="InterPro" id="IPR047951">
    <property type="entry name" value="Transpos_ISL3"/>
</dbReference>
<organism evidence="3 4">
    <name type="scientific">Thiorhodococcus mannitoliphagus</name>
    <dbReference type="NCBI Taxonomy" id="329406"/>
    <lineage>
        <taxon>Bacteria</taxon>
        <taxon>Pseudomonadati</taxon>
        <taxon>Pseudomonadota</taxon>
        <taxon>Gammaproteobacteria</taxon>
        <taxon>Chromatiales</taxon>
        <taxon>Chromatiaceae</taxon>
        <taxon>Thiorhodococcus</taxon>
    </lineage>
</organism>
<dbReference type="PANTHER" id="PTHR33498:SF1">
    <property type="entry name" value="TRANSPOSASE FOR INSERTION SEQUENCE ELEMENT IS1557"/>
    <property type="match status" value="1"/>
</dbReference>
<dbReference type="InterPro" id="IPR002560">
    <property type="entry name" value="Transposase_DDE"/>
</dbReference>